<dbReference type="Pfam" id="PF03732">
    <property type="entry name" value="Retrotrans_gag"/>
    <property type="match status" value="1"/>
</dbReference>
<keyword evidence="3" id="KW-1185">Reference proteome</keyword>
<name>A0A5N6MJ03_9ASTR</name>
<feature type="domain" description="Retrotransposon gag" evidence="1">
    <location>
        <begin position="96"/>
        <end position="190"/>
    </location>
</feature>
<evidence type="ECO:0000259" key="1">
    <source>
        <dbReference type="Pfam" id="PF03732"/>
    </source>
</evidence>
<dbReference type="OrthoDB" id="1433902at2759"/>
<reference evidence="2 3" key="1">
    <citation type="submission" date="2019-05" db="EMBL/GenBank/DDBJ databases">
        <title>Mikania micrantha, genome provides insights into the molecular mechanism of rapid growth.</title>
        <authorList>
            <person name="Liu B."/>
        </authorList>
    </citation>
    <scope>NUCLEOTIDE SEQUENCE [LARGE SCALE GENOMIC DNA]</scope>
    <source>
        <strain evidence="2">NLD-2019</strain>
        <tissue evidence="2">Leaf</tissue>
    </source>
</reference>
<proteinExistence type="predicted"/>
<organism evidence="2 3">
    <name type="scientific">Mikania micrantha</name>
    <name type="common">bitter vine</name>
    <dbReference type="NCBI Taxonomy" id="192012"/>
    <lineage>
        <taxon>Eukaryota</taxon>
        <taxon>Viridiplantae</taxon>
        <taxon>Streptophyta</taxon>
        <taxon>Embryophyta</taxon>
        <taxon>Tracheophyta</taxon>
        <taxon>Spermatophyta</taxon>
        <taxon>Magnoliopsida</taxon>
        <taxon>eudicotyledons</taxon>
        <taxon>Gunneridae</taxon>
        <taxon>Pentapetalae</taxon>
        <taxon>asterids</taxon>
        <taxon>campanulids</taxon>
        <taxon>Asterales</taxon>
        <taxon>Asteraceae</taxon>
        <taxon>Asteroideae</taxon>
        <taxon>Heliantheae alliance</taxon>
        <taxon>Eupatorieae</taxon>
        <taxon>Mikania</taxon>
    </lineage>
</organism>
<protein>
    <recommendedName>
        <fullName evidence="1">Retrotransposon gag domain-containing protein</fullName>
    </recommendedName>
</protein>
<dbReference type="Proteomes" id="UP000326396">
    <property type="component" value="Linkage Group LG5"/>
</dbReference>
<comment type="caution">
    <text evidence="2">The sequence shown here is derived from an EMBL/GenBank/DDBJ whole genome shotgun (WGS) entry which is preliminary data.</text>
</comment>
<sequence>MPPRRHNGDDTNSEDANGNANYGIQEFANLISGLVTQLTQANRNLNTPVCTFKHFNSCNQLKFTGSETATGLLQWFESMENTFINSDCPDNLKVHYATSVFQKRALTWWNGEKRTRGVDAALALTWTEVKNLMTTEFCPRSEMRKLETEFWELKQDSGENVIYNTPFHEYSLLVPHLVTPLERAIEKYIDTVYGSNHKTLEAAIRLSATLDDDIDT</sequence>
<dbReference type="EMBL" id="SZYD01000015">
    <property type="protein sequence ID" value="KAD3640275.1"/>
    <property type="molecule type" value="Genomic_DNA"/>
</dbReference>
<dbReference type="InterPro" id="IPR005162">
    <property type="entry name" value="Retrotrans_gag_dom"/>
</dbReference>
<accession>A0A5N6MJ03</accession>
<evidence type="ECO:0000313" key="3">
    <source>
        <dbReference type="Proteomes" id="UP000326396"/>
    </source>
</evidence>
<dbReference type="AlphaFoldDB" id="A0A5N6MJ03"/>
<evidence type="ECO:0000313" key="2">
    <source>
        <dbReference type="EMBL" id="KAD3640275.1"/>
    </source>
</evidence>
<gene>
    <name evidence="2" type="ORF">E3N88_29498</name>
</gene>